<organism evidence="1 2">
    <name type="scientific">Phodopus roborovskii</name>
    <name type="common">Roborovski's desert hamster</name>
    <name type="synonym">Cricetulus roborovskii</name>
    <dbReference type="NCBI Taxonomy" id="109678"/>
    <lineage>
        <taxon>Eukaryota</taxon>
        <taxon>Metazoa</taxon>
        <taxon>Chordata</taxon>
        <taxon>Craniata</taxon>
        <taxon>Vertebrata</taxon>
        <taxon>Euteleostomi</taxon>
        <taxon>Mammalia</taxon>
        <taxon>Eutheria</taxon>
        <taxon>Euarchontoglires</taxon>
        <taxon>Glires</taxon>
        <taxon>Rodentia</taxon>
        <taxon>Myomorpha</taxon>
        <taxon>Muroidea</taxon>
        <taxon>Cricetidae</taxon>
        <taxon>Cricetinae</taxon>
        <taxon>Phodopus</taxon>
    </lineage>
</organism>
<protein>
    <submittedName>
        <fullName evidence="1">Tmem108 protein</fullName>
    </submittedName>
</protein>
<proteinExistence type="predicted"/>
<gene>
    <name evidence="1" type="primary">Tmem108</name>
    <name evidence="1" type="ORF">PHOROB_LOCUS1658</name>
</gene>
<accession>A0AAU9YRJ8</accession>
<reference evidence="1" key="1">
    <citation type="submission" date="2022-06" db="EMBL/GenBank/DDBJ databases">
        <authorList>
            <person name="Andreotti S."/>
            <person name="Wyler E."/>
        </authorList>
    </citation>
    <scope>NUCLEOTIDE SEQUENCE</scope>
</reference>
<dbReference type="EMBL" id="CALSGD010000279">
    <property type="protein sequence ID" value="CAH6777810.1"/>
    <property type="molecule type" value="Genomic_DNA"/>
</dbReference>
<dbReference type="Proteomes" id="UP001152836">
    <property type="component" value="Unassembled WGS sequence"/>
</dbReference>
<evidence type="ECO:0000313" key="2">
    <source>
        <dbReference type="Proteomes" id="UP001152836"/>
    </source>
</evidence>
<sequence>MTSIPPLSSIGCWLVTELWEAVPSGVMDLISPAVEPMISGHFWNPPGDGLS</sequence>
<dbReference type="AlphaFoldDB" id="A0AAU9YRJ8"/>
<evidence type="ECO:0000313" key="1">
    <source>
        <dbReference type="EMBL" id="CAH6777810.1"/>
    </source>
</evidence>
<comment type="caution">
    <text evidence="1">The sequence shown here is derived from an EMBL/GenBank/DDBJ whole genome shotgun (WGS) entry which is preliminary data.</text>
</comment>
<name>A0AAU9YRJ8_PHORO</name>
<keyword evidence="2" id="KW-1185">Reference proteome</keyword>